<dbReference type="GO" id="GO:0016020">
    <property type="term" value="C:membrane"/>
    <property type="evidence" value="ECO:0007669"/>
    <property type="project" value="UniProtKB-SubCell"/>
</dbReference>
<dbReference type="GO" id="GO:0003954">
    <property type="term" value="F:NADH dehydrogenase activity"/>
    <property type="evidence" value="ECO:0007669"/>
    <property type="project" value="TreeGrafter"/>
</dbReference>
<dbReference type="GO" id="GO:0012505">
    <property type="term" value="C:endomembrane system"/>
    <property type="evidence" value="ECO:0007669"/>
    <property type="project" value="UniProtKB-SubCell"/>
</dbReference>
<name>A0A0S7BCI1_9CHLR</name>
<feature type="domain" description="NADH:quinone oxidoreductase/Mrp antiporter transmembrane" evidence="7">
    <location>
        <begin position="127"/>
        <end position="413"/>
    </location>
</feature>
<dbReference type="Pfam" id="PF00662">
    <property type="entry name" value="Proton_antipo_N"/>
    <property type="match status" value="1"/>
</dbReference>
<keyword evidence="10" id="KW-1185">Reference proteome</keyword>
<feature type="transmembrane region" description="Helical" evidence="6">
    <location>
        <begin position="72"/>
        <end position="97"/>
    </location>
</feature>
<feature type="transmembrane region" description="Helical" evidence="6">
    <location>
        <begin position="363"/>
        <end position="381"/>
    </location>
</feature>
<feature type="transmembrane region" description="Helical" evidence="6">
    <location>
        <begin position="325"/>
        <end position="343"/>
    </location>
</feature>
<dbReference type="PRINTS" id="PR01435">
    <property type="entry name" value="NPOXDRDTASE5"/>
</dbReference>
<feature type="transmembrane region" description="Helical" evidence="6">
    <location>
        <begin position="33"/>
        <end position="52"/>
    </location>
</feature>
<reference evidence="9" key="1">
    <citation type="submission" date="2015-07" db="EMBL/GenBank/DDBJ databases">
        <title>Draft Genome Sequences of Anaerolinea thermolimosa IMO-1, Bellilinea caldifistulae GOMI-1, Leptolinea tardivitalis YMTK-2, Levilinea saccharolytica KIBI-1,Longilinea arvoryzae KOME-1, Previously Described as Members of the Anaerolineaceae (Chloroflexi).</title>
        <authorList>
            <person name="Sekiguchi Y."/>
            <person name="Ohashi A."/>
            <person name="Matsuura N."/>
            <person name="Tourlousse M.D."/>
        </authorList>
    </citation>
    <scope>NUCLEOTIDE SEQUENCE [LARGE SCALE GENOMIC DNA]</scope>
    <source>
        <strain evidence="9">KOME-1</strain>
    </source>
</reference>
<dbReference type="PANTHER" id="PTHR42829:SF2">
    <property type="entry name" value="NADH-UBIQUINONE OXIDOREDUCTASE CHAIN 5"/>
    <property type="match status" value="1"/>
</dbReference>
<evidence type="ECO:0000313" key="9">
    <source>
        <dbReference type="EMBL" id="GAP15447.1"/>
    </source>
</evidence>
<dbReference type="RefSeq" id="WP_075074627.1">
    <property type="nucleotide sequence ID" value="NZ_DF967972.1"/>
</dbReference>
<organism evidence="9">
    <name type="scientific">Longilinea arvoryzae</name>
    <dbReference type="NCBI Taxonomy" id="360412"/>
    <lineage>
        <taxon>Bacteria</taxon>
        <taxon>Bacillati</taxon>
        <taxon>Chloroflexota</taxon>
        <taxon>Anaerolineae</taxon>
        <taxon>Anaerolineales</taxon>
        <taxon>Anaerolineaceae</taxon>
        <taxon>Longilinea</taxon>
    </lineage>
</organism>
<feature type="transmembrane region" description="Helical" evidence="6">
    <location>
        <begin position="6"/>
        <end position="24"/>
    </location>
</feature>
<dbReference type="GO" id="GO:0015990">
    <property type="term" value="P:electron transport coupled proton transport"/>
    <property type="evidence" value="ECO:0007669"/>
    <property type="project" value="TreeGrafter"/>
</dbReference>
<dbReference type="Pfam" id="PF00361">
    <property type="entry name" value="Proton_antipo_M"/>
    <property type="match status" value="1"/>
</dbReference>
<dbReference type="STRING" id="360412.LARV_03234"/>
<evidence type="ECO:0000256" key="2">
    <source>
        <dbReference type="ARBA" id="ARBA00022692"/>
    </source>
</evidence>
<evidence type="ECO:0000256" key="4">
    <source>
        <dbReference type="ARBA" id="ARBA00023136"/>
    </source>
</evidence>
<dbReference type="InterPro" id="IPR003945">
    <property type="entry name" value="NU5C-like"/>
</dbReference>
<evidence type="ECO:0000256" key="1">
    <source>
        <dbReference type="ARBA" id="ARBA00004127"/>
    </source>
</evidence>
<feature type="domain" description="NADH-Ubiquinone oxidoreductase (complex I) chain 5 N-terminal" evidence="8">
    <location>
        <begin position="62"/>
        <end position="110"/>
    </location>
</feature>
<keyword evidence="2 5" id="KW-0812">Transmembrane</keyword>
<keyword evidence="4 6" id="KW-0472">Membrane</keyword>
<dbReference type="GO" id="GO:0042773">
    <property type="term" value="P:ATP synthesis coupled electron transport"/>
    <property type="evidence" value="ECO:0007669"/>
    <property type="project" value="InterPro"/>
</dbReference>
<feature type="transmembrane region" description="Helical" evidence="6">
    <location>
        <begin position="269"/>
        <end position="290"/>
    </location>
</feature>
<dbReference type="EMBL" id="DF967972">
    <property type="protein sequence ID" value="GAP15447.1"/>
    <property type="molecule type" value="Genomic_DNA"/>
</dbReference>
<sequence length="582" mass="61222">MAAILLSLTIAIPWLGGLVVWLAGNGHPNFKHYAAVAFALLAGGAGVALIPYSTSQVAISIPVGGVFGNFTFIADGLGVFLTVVATVVGSLAVIFSVDYMRGEEQLGRYYAMVLFFIGGMSGLVLTSNLLLVFLFWEITALCSYALISFHNDDPKAVAGGIKALIITQLGGIGLLAGALLLYSATGSVDFNALIANPSLMPGNLLAIMAFGFLVAAAAKSAQFPFQTWLPDAMEAPTPISALIHAATMVNAGVYLMARFYPAFKGVPGWTMAVLLVGLITALMAAVMALVSNDLKRVLAYSTVSQLGYMFYAIGAGGIYASQFHLFSHSIFKALLFLGAGAVIHSVGTRDMREMGGLGKQMPLVRAVFIIGGLALAGIPILNGFWSKEMILEAGLKGAPMWTYVLMLIGAGITALYTFRCIWMVFYGEPHSEKHVHDAGPAMKVALIPLAFATLTSWLLAGPFGKLLGPNTLPSHGIEITSLGEVVHEVLSVPTLVALVVIALGLAAWWWREKLSGLSNALQGIGRAAANSFGFEAINHGIVKGTQDSAEALRVTQTGLLNWNIFGIVAGLVLVLAIVIFGG</sequence>
<proteinExistence type="predicted"/>
<feature type="transmembrane region" description="Helical" evidence="6">
    <location>
        <begin position="161"/>
        <end position="182"/>
    </location>
</feature>
<feature type="transmembrane region" description="Helical" evidence="6">
    <location>
        <begin position="202"/>
        <end position="218"/>
    </location>
</feature>
<feature type="transmembrane region" description="Helical" evidence="6">
    <location>
        <begin position="109"/>
        <end position="125"/>
    </location>
</feature>
<evidence type="ECO:0000313" key="10">
    <source>
        <dbReference type="Proteomes" id="UP000055060"/>
    </source>
</evidence>
<evidence type="ECO:0000259" key="8">
    <source>
        <dbReference type="Pfam" id="PF00662"/>
    </source>
</evidence>
<dbReference type="OrthoDB" id="9807568at2"/>
<accession>A0A0S7BCI1</accession>
<protein>
    <submittedName>
        <fullName evidence="9">NADH dehydrogenase subunit L</fullName>
    </submittedName>
</protein>
<evidence type="ECO:0000259" key="7">
    <source>
        <dbReference type="Pfam" id="PF00361"/>
    </source>
</evidence>
<feature type="transmembrane region" description="Helical" evidence="6">
    <location>
        <begin position="297"/>
        <end position="319"/>
    </location>
</feature>
<comment type="subcellular location">
    <subcellularLocation>
        <location evidence="1">Endomembrane system</location>
        <topology evidence="1">Multi-pass membrane protein</topology>
    </subcellularLocation>
    <subcellularLocation>
        <location evidence="5">Membrane</location>
        <topology evidence="5">Multi-pass membrane protein</topology>
    </subcellularLocation>
</comment>
<evidence type="ECO:0000256" key="3">
    <source>
        <dbReference type="ARBA" id="ARBA00022989"/>
    </source>
</evidence>
<dbReference type="GO" id="GO:0008137">
    <property type="term" value="F:NADH dehydrogenase (ubiquinone) activity"/>
    <property type="evidence" value="ECO:0007669"/>
    <property type="project" value="InterPro"/>
</dbReference>
<feature type="transmembrane region" description="Helical" evidence="6">
    <location>
        <begin position="559"/>
        <end position="580"/>
    </location>
</feature>
<dbReference type="PANTHER" id="PTHR42829">
    <property type="entry name" value="NADH-UBIQUINONE OXIDOREDUCTASE CHAIN 5"/>
    <property type="match status" value="1"/>
</dbReference>
<dbReference type="InterPro" id="IPR001750">
    <property type="entry name" value="ND/Mrp_TM"/>
</dbReference>
<dbReference type="NCBIfam" id="TIGR01974">
    <property type="entry name" value="NDH_I_L"/>
    <property type="match status" value="1"/>
</dbReference>
<evidence type="ECO:0000256" key="5">
    <source>
        <dbReference type="RuleBase" id="RU000320"/>
    </source>
</evidence>
<evidence type="ECO:0000256" key="6">
    <source>
        <dbReference type="SAM" id="Phobius"/>
    </source>
</evidence>
<feature type="transmembrane region" description="Helical" evidence="6">
    <location>
        <begin position="445"/>
        <end position="464"/>
    </location>
</feature>
<dbReference type="AlphaFoldDB" id="A0A0S7BCI1"/>
<dbReference type="PRINTS" id="PR01434">
    <property type="entry name" value="NADHDHGNASE5"/>
</dbReference>
<feature type="transmembrane region" description="Helical" evidence="6">
    <location>
        <begin position="490"/>
        <end position="510"/>
    </location>
</feature>
<dbReference type="InterPro" id="IPR001516">
    <property type="entry name" value="Proton_antipo_N"/>
</dbReference>
<keyword evidence="3 6" id="KW-1133">Transmembrane helix</keyword>
<dbReference type="InterPro" id="IPR018393">
    <property type="entry name" value="NADHpl_OxRdtase_5_subgr"/>
</dbReference>
<dbReference type="Proteomes" id="UP000055060">
    <property type="component" value="Unassembled WGS sequence"/>
</dbReference>
<gene>
    <name evidence="9" type="ORF">LARV_03234</name>
</gene>
<feature type="transmembrane region" description="Helical" evidence="6">
    <location>
        <begin position="401"/>
        <end position="425"/>
    </location>
</feature>